<dbReference type="RefSeq" id="WP_167994566.1">
    <property type="nucleotide sequence ID" value="NZ_JAATEM010000014.1"/>
</dbReference>
<dbReference type="Proteomes" id="UP000730591">
    <property type="component" value="Unassembled WGS sequence"/>
</dbReference>
<reference evidence="2 3" key="1">
    <citation type="submission" date="2020-03" db="EMBL/GenBank/DDBJ databases">
        <title>WGS of actinomycetes isolated from Thailand.</title>
        <authorList>
            <person name="Thawai C."/>
        </authorList>
    </citation>
    <scope>NUCLEOTIDE SEQUENCE [LARGE SCALE GENOMIC DNA]</scope>
    <source>
        <strain evidence="2 3">SBST2-5</strain>
    </source>
</reference>
<sequence length="396" mass="42758">MAGRRRVSGASVVALCLLLVALVACGGPPAADSARAEVQSLLDRRARAVLDRDPVAYARTGDRTGYDRLSAVPLADWSYRVTAVRRSGDTATAQADLSYRVRGHDRAPVTTARTLRLSRGADDRWIVDSDRPARKAGQQLWDQGTVRVARGERSLVLGVGRPSDQLRDYAELADRAVPAVSDAWDRPWPRRVVVLVPESLQGMAGLLNSPASSYRGIAAVTTGETGTGRRAPADRVIVNPDAFGLLGDSGRRVVLTHETTHVATRAHTTAATPLWLSEGFADWVGYRSGARTPAEAAPELAYAVGRGDLPTALPADEDFGFSGDADRLARAYESGWLACRLIADRWGEDRLGEFYRAVGAHDRREGAVESAMKSVLGTTPEAFTAQWRDYLRAELG</sequence>
<evidence type="ECO:0008006" key="4">
    <source>
        <dbReference type="Google" id="ProtNLM"/>
    </source>
</evidence>
<comment type="caution">
    <text evidence="2">The sequence shown here is derived from an EMBL/GenBank/DDBJ whole genome shotgun (WGS) entry which is preliminary data.</text>
</comment>
<evidence type="ECO:0000313" key="2">
    <source>
        <dbReference type="EMBL" id="NJP51010.1"/>
    </source>
</evidence>
<gene>
    <name evidence="2" type="ORF">HCJ93_13240</name>
</gene>
<keyword evidence="1" id="KW-0732">Signal</keyword>
<proteinExistence type="predicted"/>
<protein>
    <recommendedName>
        <fullName evidence="4">Lipoprotein</fullName>
    </recommendedName>
</protein>
<organism evidence="2 3">
    <name type="scientific">Streptomyces composti</name>
    <dbReference type="NCBI Taxonomy" id="2720025"/>
    <lineage>
        <taxon>Bacteria</taxon>
        <taxon>Bacillati</taxon>
        <taxon>Actinomycetota</taxon>
        <taxon>Actinomycetes</taxon>
        <taxon>Kitasatosporales</taxon>
        <taxon>Streptomycetaceae</taxon>
        <taxon>Streptomyces</taxon>
    </lineage>
</organism>
<evidence type="ECO:0000256" key="1">
    <source>
        <dbReference type="SAM" id="SignalP"/>
    </source>
</evidence>
<name>A0ABX1A424_9ACTN</name>
<feature type="chain" id="PRO_5045617976" description="Lipoprotein" evidence="1">
    <location>
        <begin position="27"/>
        <end position="396"/>
    </location>
</feature>
<evidence type="ECO:0000313" key="3">
    <source>
        <dbReference type="Proteomes" id="UP000730591"/>
    </source>
</evidence>
<feature type="signal peptide" evidence="1">
    <location>
        <begin position="1"/>
        <end position="26"/>
    </location>
</feature>
<keyword evidence="3" id="KW-1185">Reference proteome</keyword>
<accession>A0ABX1A424</accession>
<dbReference type="EMBL" id="JAATEM010000014">
    <property type="protein sequence ID" value="NJP51010.1"/>
    <property type="molecule type" value="Genomic_DNA"/>
</dbReference>
<dbReference type="PROSITE" id="PS51257">
    <property type="entry name" value="PROKAR_LIPOPROTEIN"/>
    <property type="match status" value="1"/>
</dbReference>